<sequence length="1123" mass="122101">MPSLKDLVCVVQWANTRSPFPEYGTRYGDGVVETYIAIPSHPQAFTIRLTSRKFISEGLSMVVFIDGNYQCNRNRVNLRPTKKNNHSDRSEVDFIVRQKEKPMGDGAYLGREWRFDDHNIVPDLPRGVNQSHFDELGTIEVLVLRCHTHNPTESQMSASSSGEDSLIYSGDVNTFNEEENDFDPNHEYSKVNQEFEPEEGGLGAMFGLFDGPSDYPPGYYGHHVTPPSNGYHQSCDWQPPSGEYERRRPQRPLGPPYPPEQGSSHPHYYRSDPQPLNQHHQHFFIRERPPSHTYPTYGQSKPERRVHFDYGDIETQNGHHRERHDHIALHSDRPAWRGNPDYFHNRAGPGYQDPEPHPRGPHPYEDYAPPPPSSHYAYDADNRVYLPYADQSHAYGNHHQAGHHSIQPFGQQSTVGHQCPGPANFPITPVPWVAGQPQFSTQSVPVVLPPNLVPVPRPVTGMPIYSAPGAAAFFHLQPPANVSNMIPQPVPAPFAAPQIGRENAMQQTTNGRTSFSGANNNPSAGGGDFATGNNTTSNANNGAGGTHDWNINTDNVAGCDTWDRNTGNTTTDSGANWNNNTGNTATNENGDWNNNNDTQNNNSSGWDNSNDVMQNNNDSNGDGWGDTNQSNDKVQPDNWNTDQTNNTNGDWNSDRNNNANGDWNNDQTNNANDNTDNTPTPATSGKRSLYGPHGAYYTSKVFADTEAPADAEEEPRYDVPQAIAQGRGTSKQVQPGKGYLYNKKRCAPRYIDTMDEPYARFVFKYRTKEQIKNETGIEVAAEPTDNADVNALEQLDKNELIQMVIRAKGALGGEIPAPLPKDAAAKTPTPSFEQVPVEPPETAFLKYSLPPARVVSFQGLGIKNSPNDNSNSQQKNSWDNTQQASGDQNWGSSGNNNNTGGDDWNNGNSGGAPGWSDNVQQNNNAPSGVGAGWDGQQEKNTSNTNKGKRGSVDTQNQGSGTMGSSQQQQNNSRRSSAISPKNNISANNNTAAGDPELTKYLAEATRIGGPSGPNPNWATPAGPQQSRQNQTPQPQPQPSSGGIQTIGTGFVGGGGATTTSLNYHKKPPTPELKPCSPATVDNGEWPVGPPAPDQTAFGAGAGAGAGVAGFMPSAQAAAPSGGW</sequence>
<feature type="compositionally biased region" description="Low complexity" evidence="1">
    <location>
        <begin position="1022"/>
        <end position="1048"/>
    </location>
</feature>
<feature type="compositionally biased region" description="Polar residues" evidence="1">
    <location>
        <begin position="564"/>
        <end position="573"/>
    </location>
</feature>
<proteinExistence type="predicted"/>
<feature type="compositionally biased region" description="Polar residues" evidence="1">
    <location>
        <begin position="864"/>
        <end position="884"/>
    </location>
</feature>
<dbReference type="RefSeq" id="XP_013260020.1">
    <property type="nucleotide sequence ID" value="XM_013404566.1"/>
</dbReference>
<accession>A0A072PPJ0</accession>
<feature type="region of interest" description="Disordered" evidence="1">
    <location>
        <begin position="507"/>
        <end position="549"/>
    </location>
</feature>
<dbReference type="HOGENOM" id="CLU_006920_0_0_1"/>
<organism evidence="2 3">
    <name type="scientific">Exophiala aquamarina CBS 119918</name>
    <dbReference type="NCBI Taxonomy" id="1182545"/>
    <lineage>
        <taxon>Eukaryota</taxon>
        <taxon>Fungi</taxon>
        <taxon>Dikarya</taxon>
        <taxon>Ascomycota</taxon>
        <taxon>Pezizomycotina</taxon>
        <taxon>Eurotiomycetes</taxon>
        <taxon>Chaetothyriomycetidae</taxon>
        <taxon>Chaetothyriales</taxon>
        <taxon>Herpotrichiellaceae</taxon>
        <taxon>Exophiala</taxon>
    </lineage>
</organism>
<gene>
    <name evidence="2" type="ORF">A1O9_05347</name>
</gene>
<feature type="compositionally biased region" description="Basic and acidic residues" evidence="1">
    <location>
        <begin position="354"/>
        <end position="365"/>
    </location>
</feature>
<feature type="region of interest" description="Disordered" evidence="1">
    <location>
        <begin position="859"/>
        <end position="993"/>
    </location>
</feature>
<reference evidence="2 3" key="1">
    <citation type="submission" date="2013-03" db="EMBL/GenBank/DDBJ databases">
        <title>The Genome Sequence of Exophiala aquamarina CBS 119918.</title>
        <authorList>
            <consortium name="The Broad Institute Genomics Platform"/>
            <person name="Cuomo C."/>
            <person name="de Hoog S."/>
            <person name="Gorbushina A."/>
            <person name="Walker B."/>
            <person name="Young S.K."/>
            <person name="Zeng Q."/>
            <person name="Gargeya S."/>
            <person name="Fitzgerald M."/>
            <person name="Haas B."/>
            <person name="Abouelleil A."/>
            <person name="Allen A.W."/>
            <person name="Alvarado L."/>
            <person name="Arachchi H.M."/>
            <person name="Berlin A.M."/>
            <person name="Chapman S.B."/>
            <person name="Gainer-Dewar J."/>
            <person name="Goldberg J."/>
            <person name="Griggs A."/>
            <person name="Gujja S."/>
            <person name="Hansen M."/>
            <person name="Howarth C."/>
            <person name="Imamovic A."/>
            <person name="Ireland A."/>
            <person name="Larimer J."/>
            <person name="McCowan C."/>
            <person name="Murphy C."/>
            <person name="Pearson M."/>
            <person name="Poon T.W."/>
            <person name="Priest M."/>
            <person name="Roberts A."/>
            <person name="Saif S."/>
            <person name="Shea T."/>
            <person name="Sisk P."/>
            <person name="Sykes S."/>
            <person name="Wortman J."/>
            <person name="Nusbaum C."/>
            <person name="Birren B."/>
        </authorList>
    </citation>
    <scope>NUCLEOTIDE SEQUENCE [LARGE SCALE GENOMIC DNA]</scope>
    <source>
        <strain evidence="2 3">CBS 119918</strain>
    </source>
</reference>
<feature type="region of interest" description="Disordered" evidence="1">
    <location>
        <begin position="1005"/>
        <end position="1099"/>
    </location>
</feature>
<evidence type="ECO:0000313" key="2">
    <source>
        <dbReference type="EMBL" id="KEF57430.1"/>
    </source>
</evidence>
<dbReference type="OrthoDB" id="5423516at2759"/>
<dbReference type="STRING" id="1182545.A0A072PPJ0"/>
<dbReference type="GeneID" id="25280273"/>
<feature type="compositionally biased region" description="Low complexity" evidence="1">
    <location>
        <begin position="954"/>
        <end position="976"/>
    </location>
</feature>
<name>A0A072PPJ0_9EURO</name>
<dbReference type="EMBL" id="AMGV01000004">
    <property type="protein sequence ID" value="KEF57430.1"/>
    <property type="molecule type" value="Genomic_DNA"/>
</dbReference>
<feature type="compositionally biased region" description="Polar residues" evidence="1">
    <location>
        <begin position="977"/>
        <end position="991"/>
    </location>
</feature>
<dbReference type="VEuPathDB" id="FungiDB:A1O9_05347"/>
<comment type="caution">
    <text evidence="2">The sequence shown here is derived from an EMBL/GenBank/DDBJ whole genome shotgun (WGS) entry which is preliminary data.</text>
</comment>
<feature type="compositionally biased region" description="Polar residues" evidence="1">
    <location>
        <begin position="917"/>
        <end position="926"/>
    </location>
</feature>
<feature type="region of interest" description="Disordered" evidence="1">
    <location>
        <begin position="395"/>
        <end position="422"/>
    </location>
</feature>
<evidence type="ECO:0000256" key="1">
    <source>
        <dbReference type="SAM" id="MobiDB-lite"/>
    </source>
</evidence>
<feature type="compositionally biased region" description="Low complexity" evidence="1">
    <location>
        <begin position="530"/>
        <end position="541"/>
    </location>
</feature>
<dbReference type="Proteomes" id="UP000027920">
    <property type="component" value="Unassembled WGS sequence"/>
</dbReference>
<feature type="region of interest" description="Disordered" evidence="1">
    <location>
        <begin position="219"/>
        <end position="275"/>
    </location>
</feature>
<evidence type="ECO:0000313" key="3">
    <source>
        <dbReference type="Proteomes" id="UP000027920"/>
    </source>
</evidence>
<keyword evidence="3" id="KW-1185">Reference proteome</keyword>
<feature type="region of interest" description="Disordered" evidence="1">
    <location>
        <begin position="332"/>
        <end position="370"/>
    </location>
</feature>
<feature type="compositionally biased region" description="Low complexity" evidence="1">
    <location>
        <begin position="885"/>
        <end position="907"/>
    </location>
</feature>
<protein>
    <submittedName>
        <fullName evidence="2">Uncharacterized protein</fullName>
    </submittedName>
</protein>
<feature type="compositionally biased region" description="Polar residues" evidence="1">
    <location>
        <begin position="226"/>
        <end position="236"/>
    </location>
</feature>
<feature type="compositionally biased region" description="Low complexity" evidence="1">
    <location>
        <begin position="574"/>
        <end position="628"/>
    </location>
</feature>
<dbReference type="AlphaFoldDB" id="A0A072PPJ0"/>
<feature type="compositionally biased region" description="Low complexity" evidence="1">
    <location>
        <begin position="637"/>
        <end position="684"/>
    </location>
</feature>
<feature type="region of interest" description="Disordered" evidence="1">
    <location>
        <begin position="562"/>
        <end position="691"/>
    </location>
</feature>